<keyword evidence="2" id="KW-1185">Reference proteome</keyword>
<accession>A0A8C4N9S3</accession>
<evidence type="ECO:0000313" key="1">
    <source>
        <dbReference type="Ensembl" id="ENSEBUP00000001123.1"/>
    </source>
</evidence>
<dbReference type="SUPFAM" id="SSF52047">
    <property type="entry name" value="RNI-like"/>
    <property type="match status" value="1"/>
</dbReference>
<dbReference type="OMA" id="GFRFAGQ"/>
<evidence type="ECO:0000313" key="2">
    <source>
        <dbReference type="Proteomes" id="UP000694388"/>
    </source>
</evidence>
<dbReference type="Proteomes" id="UP000694388">
    <property type="component" value="Unplaced"/>
</dbReference>
<name>A0A8C4N9S3_EPTBU</name>
<organism evidence="1 2">
    <name type="scientific">Eptatretus burgeri</name>
    <name type="common">Inshore hagfish</name>
    <dbReference type="NCBI Taxonomy" id="7764"/>
    <lineage>
        <taxon>Eukaryota</taxon>
        <taxon>Metazoa</taxon>
        <taxon>Chordata</taxon>
        <taxon>Craniata</taxon>
        <taxon>Vertebrata</taxon>
        <taxon>Cyclostomata</taxon>
        <taxon>Myxini</taxon>
        <taxon>Myxiniformes</taxon>
        <taxon>Myxinidae</taxon>
        <taxon>Eptatretinae</taxon>
        <taxon>Eptatretus</taxon>
    </lineage>
</organism>
<protein>
    <submittedName>
        <fullName evidence="1">Si:ch1073-228b5.2</fullName>
    </submittedName>
</protein>
<proteinExistence type="predicted"/>
<reference evidence="1" key="1">
    <citation type="submission" date="2025-08" db="UniProtKB">
        <authorList>
            <consortium name="Ensembl"/>
        </authorList>
    </citation>
    <scope>IDENTIFICATION</scope>
</reference>
<dbReference type="Gene3D" id="3.80.10.10">
    <property type="entry name" value="Ribonuclease Inhibitor"/>
    <property type="match status" value="1"/>
</dbReference>
<dbReference type="Ensembl" id="ENSEBUT00000001441.1">
    <property type="protein sequence ID" value="ENSEBUP00000001123.1"/>
    <property type="gene ID" value="ENSEBUG00000001056.1"/>
</dbReference>
<dbReference type="GeneTree" id="ENSGT00940000160500"/>
<dbReference type="AlphaFoldDB" id="A0A8C4N9S3"/>
<reference evidence="1" key="2">
    <citation type="submission" date="2025-09" db="UniProtKB">
        <authorList>
            <consortium name="Ensembl"/>
        </authorList>
    </citation>
    <scope>IDENTIFICATION</scope>
</reference>
<sequence>MKKKKKNQNPGRARGRAMALRVWCPRTSRLALAVFQQDLKKAECRTRSTTTALVKIKFLDYLQKNFRATQAFQLFEKTMQRWRTKSLNSFYLEAKVRYGQETSSALFILACGGGVRLKEHTEWFRSDENRMHSWDVLNYSGVPIEEVDLSTTAVNFSSFEHIGELQNVKVMSLRDCRHVDDWCLTCLNVYRHSLEELYLTGSSLVTERGLSALCHLRKLRCLDITGLPFIINKSLIKVLLEDALPDVTVIIEDCA</sequence>
<dbReference type="InterPro" id="IPR032675">
    <property type="entry name" value="LRR_dom_sf"/>
</dbReference>